<protein>
    <submittedName>
        <fullName evidence="2">Uncharacterized protein</fullName>
    </submittedName>
</protein>
<evidence type="ECO:0000313" key="3">
    <source>
        <dbReference type="Proteomes" id="UP000266841"/>
    </source>
</evidence>
<organism evidence="2 3">
    <name type="scientific">Thalassiosira oceanica</name>
    <name type="common">Marine diatom</name>
    <dbReference type="NCBI Taxonomy" id="159749"/>
    <lineage>
        <taxon>Eukaryota</taxon>
        <taxon>Sar</taxon>
        <taxon>Stramenopiles</taxon>
        <taxon>Ochrophyta</taxon>
        <taxon>Bacillariophyta</taxon>
        <taxon>Coscinodiscophyceae</taxon>
        <taxon>Thalassiosirophycidae</taxon>
        <taxon>Thalassiosirales</taxon>
        <taxon>Thalassiosiraceae</taxon>
        <taxon>Thalassiosira</taxon>
    </lineage>
</organism>
<proteinExistence type="predicted"/>
<reference evidence="2 3" key="1">
    <citation type="journal article" date="2012" name="Genome Biol.">
        <title>Genome and low-iron response of an oceanic diatom adapted to chronic iron limitation.</title>
        <authorList>
            <person name="Lommer M."/>
            <person name="Specht M."/>
            <person name="Roy A.S."/>
            <person name="Kraemer L."/>
            <person name="Andreson R."/>
            <person name="Gutowska M.A."/>
            <person name="Wolf J."/>
            <person name="Bergner S.V."/>
            <person name="Schilhabel M.B."/>
            <person name="Klostermeier U.C."/>
            <person name="Beiko R.G."/>
            <person name="Rosenstiel P."/>
            <person name="Hippler M."/>
            <person name="Laroche J."/>
        </authorList>
    </citation>
    <scope>NUCLEOTIDE SEQUENCE [LARGE SCALE GENOMIC DNA]</scope>
    <source>
        <strain evidence="2 3">CCMP1005</strain>
    </source>
</reference>
<feature type="compositionally biased region" description="Basic and acidic residues" evidence="1">
    <location>
        <begin position="86"/>
        <end position="131"/>
    </location>
</feature>
<feature type="region of interest" description="Disordered" evidence="1">
    <location>
        <begin position="85"/>
        <end position="202"/>
    </location>
</feature>
<dbReference type="EMBL" id="AGNL01000098">
    <property type="protein sequence ID" value="EJK78030.1"/>
    <property type="molecule type" value="Genomic_DNA"/>
</dbReference>
<feature type="compositionally biased region" description="Polar residues" evidence="1">
    <location>
        <begin position="138"/>
        <end position="150"/>
    </location>
</feature>
<name>K0TK18_THAOC</name>
<gene>
    <name evidence="2" type="ORF">THAOC_00095</name>
</gene>
<feature type="non-terminal residue" evidence="2">
    <location>
        <position position="213"/>
    </location>
</feature>
<evidence type="ECO:0000256" key="1">
    <source>
        <dbReference type="SAM" id="MobiDB-lite"/>
    </source>
</evidence>
<evidence type="ECO:0000313" key="2">
    <source>
        <dbReference type="EMBL" id="EJK78030.1"/>
    </source>
</evidence>
<keyword evidence="3" id="KW-1185">Reference proteome</keyword>
<comment type="caution">
    <text evidence="2">The sequence shown here is derived from an EMBL/GenBank/DDBJ whole genome shotgun (WGS) entry which is preliminary data.</text>
</comment>
<sequence>MPAVAANRTVAQFHHLLKDMQCVLYDVTYCGNKVKQEITKWRINDYRTDPTQALSDLYVEQQHRLDELTAMAEGDMHHRGAVAIKAAEKKKKEAEKKKQENEKLDNDGENKRANADVDNRSNKRRCLHSDRDDDSDATNESSSGDEQSYSGDERSSDDEILSDDDGSREDDGSEVESDDDSYSSDRCDSAATTQAPAHGDSRVVLLNGWIAPG</sequence>
<accession>K0TK18</accession>
<feature type="compositionally biased region" description="Acidic residues" evidence="1">
    <location>
        <begin position="155"/>
        <end position="182"/>
    </location>
</feature>
<dbReference type="Proteomes" id="UP000266841">
    <property type="component" value="Unassembled WGS sequence"/>
</dbReference>
<dbReference type="AlphaFoldDB" id="K0TK18"/>